<sequence length="456" mass="45744">MKKLLAPLLLALPALASAADGIDTGDTALVLVSAGLVMLMTPGLAFFYGGLVRAKNVVHTMNLSIVCMAIVGVLWATIGYSLAFAPGPGALDRVVGGLRWAGLAGVGDAPEPSLAATVPHSAFMLFQAMFAVITPALISGAVVERMRIKAYVLFVALWSLVVYTPVAHWVWAPGGWLRNLGVLDFAGGTVVHVNAAAAALVGAVVLGKRRGLRAPTVLPHSVPFAILGAGLLWFGWLGFNGGSALAANGLASTAFANTFFAPAAAAAAWGLAELLMHGKVSGVGLASGAVAGMVAITPAAGFIRPGASLVLGAVAALASFGAIRLRPRLGLDDALDVFAVHGVAATLGAVLTGALATTSVNAAGADASLALVGKQALGVAVTLVFSGGLSYGLYRLVALVTPLRADEQDEWTGLDQAEAGERAYLSTDLETAGAAPSAATHAPVPVARPSPGSSAA</sequence>
<keyword evidence="4 8" id="KW-0812">Transmembrane</keyword>
<keyword evidence="6 8" id="KW-0472">Membrane</keyword>
<feature type="transmembrane region" description="Helical" evidence="8">
    <location>
        <begin position="63"/>
        <end position="83"/>
    </location>
</feature>
<feature type="compositionally biased region" description="Low complexity" evidence="9">
    <location>
        <begin position="431"/>
        <end position="447"/>
    </location>
</feature>
<feature type="signal peptide" evidence="10">
    <location>
        <begin position="1"/>
        <end position="18"/>
    </location>
</feature>
<keyword evidence="3 8" id="KW-0813">Transport</keyword>
<accession>B8JBH5</accession>
<evidence type="ECO:0000259" key="11">
    <source>
        <dbReference type="Pfam" id="PF00909"/>
    </source>
</evidence>
<evidence type="ECO:0000256" key="2">
    <source>
        <dbReference type="ARBA" id="ARBA00005887"/>
    </source>
</evidence>
<feature type="transmembrane region" description="Helical" evidence="8">
    <location>
        <begin position="309"/>
        <end position="325"/>
    </location>
</feature>
<dbReference type="Pfam" id="PF00909">
    <property type="entry name" value="Ammonium_transp"/>
    <property type="match status" value="1"/>
</dbReference>
<proteinExistence type="inferred from homology"/>
<feature type="transmembrane region" description="Helical" evidence="8">
    <location>
        <begin position="28"/>
        <end position="51"/>
    </location>
</feature>
<evidence type="ECO:0000256" key="5">
    <source>
        <dbReference type="ARBA" id="ARBA00022989"/>
    </source>
</evidence>
<feature type="transmembrane region" description="Helical" evidence="8">
    <location>
        <begin position="122"/>
        <end position="143"/>
    </location>
</feature>
<name>B8JBH5_ANAD2</name>
<evidence type="ECO:0000256" key="7">
    <source>
        <dbReference type="ARBA" id="ARBA00023177"/>
    </source>
</evidence>
<dbReference type="KEGG" id="acp:A2cp1_2464"/>
<gene>
    <name evidence="12" type="ordered locus">A2cp1_2464</name>
</gene>
<feature type="transmembrane region" description="Helical" evidence="8">
    <location>
        <begin position="376"/>
        <end position="394"/>
    </location>
</feature>
<protein>
    <recommendedName>
        <fullName evidence="8">Ammonium transporter</fullName>
    </recommendedName>
</protein>
<evidence type="ECO:0000256" key="9">
    <source>
        <dbReference type="SAM" id="MobiDB-lite"/>
    </source>
</evidence>
<feature type="transmembrane region" description="Helical" evidence="8">
    <location>
        <begin position="245"/>
        <end position="271"/>
    </location>
</feature>
<feature type="transmembrane region" description="Helical" evidence="8">
    <location>
        <begin position="150"/>
        <end position="171"/>
    </location>
</feature>
<dbReference type="InterPro" id="IPR001905">
    <property type="entry name" value="Ammonium_transpt"/>
</dbReference>
<feature type="transmembrane region" description="Helical" evidence="8">
    <location>
        <begin position="218"/>
        <end position="239"/>
    </location>
</feature>
<dbReference type="EMBL" id="CP001359">
    <property type="protein sequence ID" value="ACL65802.1"/>
    <property type="molecule type" value="Genomic_DNA"/>
</dbReference>
<keyword evidence="10" id="KW-0732">Signal</keyword>
<dbReference type="PRINTS" id="PR00342">
    <property type="entry name" value="RHESUSRHD"/>
</dbReference>
<dbReference type="Proteomes" id="UP000007089">
    <property type="component" value="Chromosome"/>
</dbReference>
<keyword evidence="5 8" id="KW-1133">Transmembrane helix</keyword>
<dbReference type="SUPFAM" id="SSF111352">
    <property type="entry name" value="Ammonium transporter"/>
    <property type="match status" value="1"/>
</dbReference>
<dbReference type="GO" id="GO:0008519">
    <property type="term" value="F:ammonium channel activity"/>
    <property type="evidence" value="ECO:0007669"/>
    <property type="project" value="InterPro"/>
</dbReference>
<dbReference type="InterPro" id="IPR024041">
    <property type="entry name" value="NH4_transpt_AmtB-like_dom"/>
</dbReference>
<dbReference type="GO" id="GO:0005886">
    <property type="term" value="C:plasma membrane"/>
    <property type="evidence" value="ECO:0007669"/>
    <property type="project" value="UniProtKB-SubCell"/>
</dbReference>
<reference evidence="12" key="1">
    <citation type="submission" date="2009-01" db="EMBL/GenBank/DDBJ databases">
        <title>Complete sequence of Anaeromyxobacter dehalogenans 2CP-1.</title>
        <authorList>
            <consortium name="US DOE Joint Genome Institute"/>
            <person name="Lucas S."/>
            <person name="Copeland A."/>
            <person name="Lapidus A."/>
            <person name="Glavina del Rio T."/>
            <person name="Dalin E."/>
            <person name="Tice H."/>
            <person name="Bruce D."/>
            <person name="Goodwin L."/>
            <person name="Pitluck S."/>
            <person name="Saunders E."/>
            <person name="Brettin T."/>
            <person name="Detter J.C."/>
            <person name="Han C."/>
            <person name="Larimer F."/>
            <person name="Land M."/>
            <person name="Hauser L."/>
            <person name="Kyrpides N."/>
            <person name="Ovchinnikova G."/>
            <person name="Beliaev A.S."/>
            <person name="Richardson P."/>
        </authorList>
    </citation>
    <scope>NUCLEOTIDE SEQUENCE</scope>
    <source>
        <strain evidence="12">2CP-1</strain>
    </source>
</reference>
<evidence type="ECO:0000256" key="8">
    <source>
        <dbReference type="RuleBase" id="RU362002"/>
    </source>
</evidence>
<feature type="domain" description="Ammonium transporter AmtB-like" evidence="11">
    <location>
        <begin position="29"/>
        <end position="424"/>
    </location>
</feature>
<feature type="transmembrane region" description="Helical" evidence="8">
    <location>
        <begin position="337"/>
        <end position="356"/>
    </location>
</feature>
<feature type="transmembrane region" description="Helical" evidence="8">
    <location>
        <begin position="183"/>
        <end position="206"/>
    </location>
</feature>
<dbReference type="AlphaFoldDB" id="B8JBH5"/>
<dbReference type="PROSITE" id="PS01219">
    <property type="entry name" value="AMMONIUM_TRANSP"/>
    <property type="match status" value="1"/>
</dbReference>
<feature type="transmembrane region" description="Helical" evidence="8">
    <location>
        <begin position="283"/>
        <end position="303"/>
    </location>
</feature>
<dbReference type="HOGENOM" id="CLU_000445_33_0_7"/>
<feature type="region of interest" description="Disordered" evidence="9">
    <location>
        <begin position="428"/>
        <end position="456"/>
    </location>
</feature>
<evidence type="ECO:0000256" key="10">
    <source>
        <dbReference type="SAM" id="SignalP"/>
    </source>
</evidence>
<dbReference type="InterPro" id="IPR002229">
    <property type="entry name" value="RhesusRHD"/>
</dbReference>
<evidence type="ECO:0000256" key="1">
    <source>
        <dbReference type="ARBA" id="ARBA00004141"/>
    </source>
</evidence>
<dbReference type="InterPro" id="IPR018047">
    <property type="entry name" value="Ammonium_transpt_CS"/>
</dbReference>
<organism evidence="12 13">
    <name type="scientific">Anaeromyxobacter dehalogenans (strain ATCC BAA-258 / DSM 21875 / 2CP-1)</name>
    <dbReference type="NCBI Taxonomy" id="455488"/>
    <lineage>
        <taxon>Bacteria</taxon>
        <taxon>Pseudomonadati</taxon>
        <taxon>Myxococcota</taxon>
        <taxon>Myxococcia</taxon>
        <taxon>Myxococcales</taxon>
        <taxon>Cystobacterineae</taxon>
        <taxon>Anaeromyxobacteraceae</taxon>
        <taxon>Anaeromyxobacter</taxon>
    </lineage>
</organism>
<feature type="chain" id="PRO_5002872702" description="Ammonium transporter" evidence="10">
    <location>
        <begin position="19"/>
        <end position="456"/>
    </location>
</feature>
<evidence type="ECO:0000256" key="3">
    <source>
        <dbReference type="ARBA" id="ARBA00022448"/>
    </source>
</evidence>
<dbReference type="InterPro" id="IPR029020">
    <property type="entry name" value="Ammonium/urea_transptr"/>
</dbReference>
<dbReference type="RefSeq" id="WP_012633600.1">
    <property type="nucleotide sequence ID" value="NC_011891.1"/>
</dbReference>
<dbReference type="Gene3D" id="1.10.3430.10">
    <property type="entry name" value="Ammonium transporter AmtB like domains"/>
    <property type="match status" value="1"/>
</dbReference>
<evidence type="ECO:0000256" key="6">
    <source>
        <dbReference type="ARBA" id="ARBA00023136"/>
    </source>
</evidence>
<evidence type="ECO:0000313" key="13">
    <source>
        <dbReference type="Proteomes" id="UP000007089"/>
    </source>
</evidence>
<keyword evidence="7 8" id="KW-0924">Ammonia transport</keyword>
<evidence type="ECO:0000256" key="4">
    <source>
        <dbReference type="ARBA" id="ARBA00022692"/>
    </source>
</evidence>
<evidence type="ECO:0000313" key="12">
    <source>
        <dbReference type="EMBL" id="ACL65802.1"/>
    </source>
</evidence>
<dbReference type="PANTHER" id="PTHR43029:SF10">
    <property type="entry name" value="AMMONIUM TRANSPORTER MEP2"/>
    <property type="match status" value="1"/>
</dbReference>
<comment type="subcellular location">
    <subcellularLocation>
        <location evidence="8">Cell membrane</location>
        <topology evidence="8">Multi-pass membrane protein</topology>
    </subcellularLocation>
    <subcellularLocation>
        <location evidence="1">Membrane</location>
        <topology evidence="1">Multi-pass membrane protein</topology>
    </subcellularLocation>
</comment>
<dbReference type="NCBIfam" id="TIGR00836">
    <property type="entry name" value="amt"/>
    <property type="match status" value="1"/>
</dbReference>
<keyword evidence="13" id="KW-1185">Reference proteome</keyword>
<dbReference type="PANTHER" id="PTHR43029">
    <property type="entry name" value="AMMONIUM TRANSPORTER MEP2"/>
    <property type="match status" value="1"/>
</dbReference>
<comment type="similarity">
    <text evidence="2 8">Belongs to the ammonia transporter channel (TC 1.A.11.2) family.</text>
</comment>